<evidence type="ECO:0008006" key="3">
    <source>
        <dbReference type="Google" id="ProtNLM"/>
    </source>
</evidence>
<reference evidence="1" key="1">
    <citation type="submission" date="2020-08" db="EMBL/GenBank/DDBJ databases">
        <authorList>
            <person name="Cejkova D."/>
            <person name="Kubasova T."/>
            <person name="Jahodarova E."/>
            <person name="Rychlik I."/>
        </authorList>
    </citation>
    <scope>NUCLEOTIDE SEQUENCE</scope>
    <source>
        <strain evidence="1">An836</strain>
    </source>
</reference>
<accession>A0A938WYM4</accession>
<comment type="caution">
    <text evidence="1">The sequence shown here is derived from an EMBL/GenBank/DDBJ whole genome shotgun (WGS) entry which is preliminary data.</text>
</comment>
<dbReference type="EMBL" id="JACLYU010000240">
    <property type="protein sequence ID" value="MBM6700659.1"/>
    <property type="molecule type" value="Genomic_DNA"/>
</dbReference>
<sequence length="122" mass="13682">MATNSAFQQGLRHYNAGRYQHALVFLSQAAGMQPRNPEVHYYLANAMAYEGMHLEARAEYELCYKLNPSDTLAEYCRAALHKYHQGVMAHPDESDRATAHGAQLRLPEMSTLDLSSKPNTVA</sequence>
<dbReference type="AlphaFoldDB" id="A0A938WYM4"/>
<proteinExistence type="predicted"/>
<keyword evidence="2" id="KW-1185">Reference proteome</keyword>
<gene>
    <name evidence="1" type="ORF">H7U32_10300</name>
</gene>
<dbReference type="InterPro" id="IPR011990">
    <property type="entry name" value="TPR-like_helical_dom_sf"/>
</dbReference>
<dbReference type="Proteomes" id="UP000718821">
    <property type="component" value="Unassembled WGS sequence"/>
</dbReference>
<reference evidence="1" key="2">
    <citation type="journal article" date="2021" name="Sci. Rep.">
        <title>The distribution of antibiotic resistance genes in chicken gut microbiota commensals.</title>
        <authorList>
            <person name="Juricova H."/>
            <person name="Matiasovicova J."/>
            <person name="Kubasova T."/>
            <person name="Cejkova D."/>
            <person name="Rychlik I."/>
        </authorList>
    </citation>
    <scope>NUCLEOTIDE SEQUENCE</scope>
    <source>
        <strain evidence="1">An836</strain>
    </source>
</reference>
<name>A0A938WYM4_9BIFI</name>
<dbReference type="Gene3D" id="1.25.40.10">
    <property type="entry name" value="Tetratricopeptide repeat domain"/>
    <property type="match status" value="1"/>
</dbReference>
<protein>
    <recommendedName>
        <fullName evidence="3">Tetratricopeptide repeat protein</fullName>
    </recommendedName>
</protein>
<dbReference type="SUPFAM" id="SSF48452">
    <property type="entry name" value="TPR-like"/>
    <property type="match status" value="1"/>
</dbReference>
<dbReference type="RefSeq" id="WP_204469938.1">
    <property type="nucleotide sequence ID" value="NZ_JACLYU010000240.1"/>
</dbReference>
<evidence type="ECO:0000313" key="2">
    <source>
        <dbReference type="Proteomes" id="UP000718821"/>
    </source>
</evidence>
<feature type="non-terminal residue" evidence="1">
    <location>
        <position position="122"/>
    </location>
</feature>
<organism evidence="1 2">
    <name type="scientific">Bifidobacterium pullorum subsp. saeculare</name>
    <dbReference type="NCBI Taxonomy" id="78257"/>
    <lineage>
        <taxon>Bacteria</taxon>
        <taxon>Bacillati</taxon>
        <taxon>Actinomycetota</taxon>
        <taxon>Actinomycetes</taxon>
        <taxon>Bifidobacteriales</taxon>
        <taxon>Bifidobacteriaceae</taxon>
        <taxon>Bifidobacterium</taxon>
    </lineage>
</organism>
<evidence type="ECO:0000313" key="1">
    <source>
        <dbReference type="EMBL" id="MBM6700659.1"/>
    </source>
</evidence>